<dbReference type="OrthoDB" id="9782993at2"/>
<dbReference type="AlphaFoldDB" id="A0A1H8U4N8"/>
<accession>A0A1H8U4N8</accession>
<dbReference type="EMBL" id="FODY01000008">
    <property type="protein sequence ID" value="SEO97793.1"/>
    <property type="molecule type" value="Genomic_DNA"/>
</dbReference>
<name>A0A1H8U4N8_9FIRM</name>
<sequence length="78" mass="8594">MEHNKKITRAGGVSLPVSLRREYGIEPGEKVNVSVNAAGVIELKRIEGSCLFCHSDEELKLYEGRHICRKCRAAIGGL</sequence>
<dbReference type="InterPro" id="IPR037914">
    <property type="entry name" value="SpoVT-AbrB_sf"/>
</dbReference>
<dbReference type="SUPFAM" id="SSF89447">
    <property type="entry name" value="AbrB/MazE/MraZ-like"/>
    <property type="match status" value="1"/>
</dbReference>
<dbReference type="Proteomes" id="UP000198847">
    <property type="component" value="Unassembled WGS sequence"/>
</dbReference>
<organism evidence="2 3">
    <name type="scientific">Propionispora vibrioides</name>
    <dbReference type="NCBI Taxonomy" id="112903"/>
    <lineage>
        <taxon>Bacteria</taxon>
        <taxon>Bacillati</taxon>
        <taxon>Bacillota</taxon>
        <taxon>Negativicutes</taxon>
        <taxon>Selenomonadales</taxon>
        <taxon>Sporomusaceae</taxon>
        <taxon>Propionispora</taxon>
    </lineage>
</organism>
<dbReference type="Gene3D" id="2.10.260.10">
    <property type="match status" value="1"/>
</dbReference>
<dbReference type="SMART" id="SM00966">
    <property type="entry name" value="SpoVT_AbrB"/>
    <property type="match status" value="1"/>
</dbReference>
<evidence type="ECO:0000313" key="3">
    <source>
        <dbReference type="Proteomes" id="UP000198847"/>
    </source>
</evidence>
<reference evidence="2 3" key="1">
    <citation type="submission" date="2016-10" db="EMBL/GenBank/DDBJ databases">
        <authorList>
            <person name="de Groot N.N."/>
        </authorList>
    </citation>
    <scope>NUCLEOTIDE SEQUENCE [LARGE SCALE GENOMIC DNA]</scope>
    <source>
        <strain evidence="2 3">DSM 13305</strain>
    </source>
</reference>
<proteinExistence type="predicted"/>
<evidence type="ECO:0000313" key="2">
    <source>
        <dbReference type="EMBL" id="SEO97793.1"/>
    </source>
</evidence>
<dbReference type="GO" id="GO:0003677">
    <property type="term" value="F:DNA binding"/>
    <property type="evidence" value="ECO:0007669"/>
    <property type="project" value="InterPro"/>
</dbReference>
<protein>
    <submittedName>
        <fullName evidence="2">Transcriptional pleiotropic regulator of transition state genes</fullName>
    </submittedName>
</protein>
<evidence type="ECO:0000259" key="1">
    <source>
        <dbReference type="SMART" id="SM00966"/>
    </source>
</evidence>
<dbReference type="InterPro" id="IPR007159">
    <property type="entry name" value="SpoVT-AbrB_dom"/>
</dbReference>
<feature type="domain" description="SpoVT-AbrB" evidence="1">
    <location>
        <begin position="5"/>
        <end position="51"/>
    </location>
</feature>
<dbReference type="RefSeq" id="WP_091745652.1">
    <property type="nucleotide sequence ID" value="NZ_FODY01000008.1"/>
</dbReference>
<dbReference type="STRING" id="112903.SAMN04490178_10818"/>
<dbReference type="Pfam" id="PF04014">
    <property type="entry name" value="MazE_antitoxin"/>
    <property type="match status" value="1"/>
</dbReference>
<keyword evidence="3" id="KW-1185">Reference proteome</keyword>
<gene>
    <name evidence="2" type="ORF">SAMN04490178_10818</name>
</gene>